<feature type="region of interest" description="Disordered" evidence="1">
    <location>
        <begin position="313"/>
        <end position="366"/>
    </location>
</feature>
<dbReference type="GeneID" id="87811168"/>
<gene>
    <name evidence="2" type="ORF">LOC62_06G007998</name>
</gene>
<dbReference type="RefSeq" id="XP_062630505.1">
    <property type="nucleotide sequence ID" value="XM_062774521.1"/>
</dbReference>
<evidence type="ECO:0000313" key="3">
    <source>
        <dbReference type="Proteomes" id="UP000827549"/>
    </source>
</evidence>
<dbReference type="EMBL" id="CP086719">
    <property type="protein sequence ID" value="WOO84479.1"/>
    <property type="molecule type" value="Genomic_DNA"/>
</dbReference>
<reference evidence="2" key="1">
    <citation type="submission" date="2023-10" db="EMBL/GenBank/DDBJ databases">
        <authorList>
            <person name="Noh H."/>
        </authorList>
    </citation>
    <scope>NUCLEOTIDE SEQUENCE</scope>
    <source>
        <strain evidence="2">DUCC4014</strain>
    </source>
</reference>
<feature type="compositionally biased region" description="Polar residues" evidence="1">
    <location>
        <begin position="77"/>
        <end position="89"/>
    </location>
</feature>
<dbReference type="AlphaFoldDB" id="A0AAF1BPV0"/>
<feature type="compositionally biased region" description="Basic and acidic residues" evidence="1">
    <location>
        <begin position="91"/>
        <end position="101"/>
    </location>
</feature>
<name>A0AAF1BPV0_9TREE</name>
<feature type="compositionally biased region" description="Basic and acidic residues" evidence="1">
    <location>
        <begin position="559"/>
        <end position="579"/>
    </location>
</feature>
<feature type="region of interest" description="Disordered" evidence="1">
    <location>
        <begin position="558"/>
        <end position="590"/>
    </location>
</feature>
<feature type="region of interest" description="Disordered" evidence="1">
    <location>
        <begin position="174"/>
        <end position="196"/>
    </location>
</feature>
<dbReference type="Proteomes" id="UP000827549">
    <property type="component" value="Chromosome 6"/>
</dbReference>
<feature type="compositionally biased region" description="Polar residues" evidence="1">
    <location>
        <begin position="246"/>
        <end position="255"/>
    </location>
</feature>
<feature type="compositionally biased region" description="Low complexity" evidence="1">
    <location>
        <begin position="333"/>
        <end position="347"/>
    </location>
</feature>
<protein>
    <recommendedName>
        <fullName evidence="4">DNA binding protein Ncp1</fullName>
    </recommendedName>
</protein>
<sequence length="590" mass="62442">MADPAVVTQGDTDHLAAQARNLSIADAGPSAGKLAPPDAALSAVGPPSSVGAVEDEDQTRGVVPVPVVIPANGANGHASTSNGHASASNGHAERPTLRDAPSRSYLSRPEIVTSYERPLSEARPTASRNQSTASAKPPAAENGVSPTAAAVAGAAGAGAVAGASAAAVTGNANGTAATAPAAPASPSPVRTKKHRTQSYVVIENPARQPTQVLDTPLVAESHTGSFGEIKAPVPQRPASAHAGVLRTSSTASQPRPHSVAHTRADSERSFKHTGVPLSPQRSRLPPIQDSHDHDQQHPVDAAMHGLIVGQVATQAHQRALQQQLPAPGPYNPGHPGHGHQPSYQGHQLYDDGPVARPRSAFGARPEPVFVEGDYNPHLGRSNTAMSRATTTRTGAGLARGANGGTIGSRRGAFGRGAGFSVGTQPQEVLGRDDIHARAEASERMLSKDQLRRLSQMERKDAKKLAKMLKEEGRAEARAVAQSIADVGRLGRLQKNAIEEERKSQHRLAKWTSREHRARLRFLKEKEKYERIESELRNAENDFEERRDHAAGLTAQVAERTQEIDDMRAQKAADDRERQVKLTALKNPAHA</sequence>
<feature type="region of interest" description="Disordered" evidence="1">
    <location>
        <begin position="227"/>
        <end position="296"/>
    </location>
</feature>
<feature type="compositionally biased region" description="Polar residues" evidence="1">
    <location>
        <begin position="313"/>
        <end position="324"/>
    </location>
</feature>
<evidence type="ECO:0000313" key="2">
    <source>
        <dbReference type="EMBL" id="WOO84479.1"/>
    </source>
</evidence>
<accession>A0AAF1BPV0</accession>
<keyword evidence="3" id="KW-1185">Reference proteome</keyword>
<evidence type="ECO:0000256" key="1">
    <source>
        <dbReference type="SAM" id="MobiDB-lite"/>
    </source>
</evidence>
<feature type="compositionally biased region" description="Low complexity" evidence="1">
    <location>
        <begin position="174"/>
        <end position="184"/>
    </location>
</feature>
<organism evidence="2 3">
    <name type="scientific">Vanrija pseudolonga</name>
    <dbReference type="NCBI Taxonomy" id="143232"/>
    <lineage>
        <taxon>Eukaryota</taxon>
        <taxon>Fungi</taxon>
        <taxon>Dikarya</taxon>
        <taxon>Basidiomycota</taxon>
        <taxon>Agaricomycotina</taxon>
        <taxon>Tremellomycetes</taxon>
        <taxon>Trichosporonales</taxon>
        <taxon>Trichosporonaceae</taxon>
        <taxon>Vanrija</taxon>
    </lineage>
</organism>
<feature type="region of interest" description="Disordered" evidence="1">
    <location>
        <begin position="27"/>
        <end position="143"/>
    </location>
</feature>
<evidence type="ECO:0008006" key="4">
    <source>
        <dbReference type="Google" id="ProtNLM"/>
    </source>
</evidence>
<proteinExistence type="predicted"/>